<protein>
    <submittedName>
        <fullName evidence="1">Uncharacterized protein</fullName>
    </submittedName>
</protein>
<dbReference type="OMA" id="QGEDGHY"/>
<reference evidence="2 4" key="3">
    <citation type="journal article" date="2016" name="Proc. Natl. Acad. Sci. U.S.A.">
        <title>Comparative genomics of biotechnologically important yeasts.</title>
        <authorList>
            <person name="Riley R."/>
            <person name="Haridas S."/>
            <person name="Wolfe K.H."/>
            <person name="Lopes M.R."/>
            <person name="Hittinger C.T."/>
            <person name="Goeker M."/>
            <person name="Salamov A.A."/>
            <person name="Wisecaver J.H."/>
            <person name="Long T.M."/>
            <person name="Calvey C.H."/>
            <person name="Aerts A.L."/>
            <person name="Barry K.W."/>
            <person name="Choi C."/>
            <person name="Clum A."/>
            <person name="Coughlan A.Y."/>
            <person name="Deshpande S."/>
            <person name="Douglass A.P."/>
            <person name="Hanson S.J."/>
            <person name="Klenk H.-P."/>
            <person name="LaButti K.M."/>
            <person name="Lapidus A."/>
            <person name="Lindquist E.A."/>
            <person name="Lipzen A.M."/>
            <person name="Meier-Kolthoff J.P."/>
            <person name="Ohm R.A."/>
            <person name="Otillar R.P."/>
            <person name="Pangilinan J.L."/>
            <person name="Peng Y."/>
            <person name="Rokas A."/>
            <person name="Rosa C.A."/>
            <person name="Scheuner C."/>
            <person name="Sibirny A.A."/>
            <person name="Slot J.C."/>
            <person name="Stielow J.B."/>
            <person name="Sun H."/>
            <person name="Kurtzman C.P."/>
            <person name="Blackwell M."/>
            <person name="Grigoriev I.V."/>
            <person name="Jeffries T.W."/>
        </authorList>
    </citation>
    <scope>NUCLEOTIDE SEQUENCE [LARGE SCALE GENOMIC DNA]</scope>
    <source>
        <strain evidence="4">ATCC 18201 / CBS 1600 / BCRC 20928 / JCM 3617 / NBRC 0987 / NRRL Y-1542</strain>
        <strain evidence="2">NRRL Y-1542</strain>
    </source>
</reference>
<dbReference type="GeneID" id="30991570"/>
<dbReference type="RefSeq" id="XP_020069906.1">
    <property type="nucleotide sequence ID" value="XM_020217174.1"/>
</dbReference>
<dbReference type="SUPFAM" id="SSF48576">
    <property type="entry name" value="Terpenoid synthases"/>
    <property type="match status" value="1"/>
</dbReference>
<sequence>MRPFKRIPLIQRRFNSYSSHLATARKACLEALRQYDKSSYVLSAYVPEPARDAYIAIRAFNLELSKITGSDPNQVNQRLKSSLGFTSTDLRIKFWEDMLLKLFQDPFADRVIGEPVGILLRDALRNELKFDPSHFDQMLSTRNDFLQRQEFRTVDEVCSYGEGQFSQLNYLEQDLLLSDQISPSTVSLVEQNDDIAILMREICAHLGQATGVATIVLATQYYARHTNRIYLPVDVMASYDLSQEDLLRLFQGHEDIDKERITTQLKDVVYETCITANDHLLTARSKLKQVKELTAKFLDTTSDAMILERSKNWKCGLPDCLFVPFMNAIPLHGYLQALEKNDFNIVDSKFENSYWKLVYKSYSSYKSRTI</sequence>
<accession>A0A1E4S049</accession>
<dbReference type="InterPro" id="IPR008949">
    <property type="entry name" value="Isoprenoid_synthase_dom_sf"/>
</dbReference>
<evidence type="ECO:0000313" key="2">
    <source>
        <dbReference type="EMBL" id="ODV72867.1"/>
    </source>
</evidence>
<reference evidence="1" key="1">
    <citation type="submission" date="2014-12" db="EMBL/GenBank/DDBJ databases">
        <authorList>
            <person name="Jaenicke S."/>
        </authorList>
    </citation>
    <scope>NUCLEOTIDE SEQUENCE [LARGE SCALE GENOMIC DNA]</scope>
    <source>
        <strain evidence="1">CBS1600</strain>
    </source>
</reference>
<dbReference type="Proteomes" id="UP000094389">
    <property type="component" value="Unassembled WGS sequence"/>
</dbReference>
<dbReference type="EMBL" id="KV453933">
    <property type="protein sequence ID" value="ODV72867.1"/>
    <property type="molecule type" value="Genomic_DNA"/>
</dbReference>
<evidence type="ECO:0000313" key="4">
    <source>
        <dbReference type="Proteomes" id="UP000094389"/>
    </source>
</evidence>
<proteinExistence type="predicted"/>
<dbReference type="OrthoDB" id="270318at2759"/>
<dbReference type="EMBL" id="CDQK01000003">
    <property type="protein sequence ID" value="CEP22118.1"/>
    <property type="molecule type" value="Genomic_DNA"/>
</dbReference>
<dbReference type="STRING" id="983966.A0A0H5C2N5"/>
<dbReference type="Proteomes" id="UP000038830">
    <property type="component" value="Unassembled WGS sequence"/>
</dbReference>
<reference evidence="3" key="2">
    <citation type="journal article" date="2015" name="J. Biotechnol.">
        <title>The structure of the Cyberlindnera jadinii genome and its relation to Candida utilis analyzed by the occurrence of single nucleotide polymorphisms.</title>
        <authorList>
            <person name="Rupp O."/>
            <person name="Brinkrolf K."/>
            <person name="Buerth C."/>
            <person name="Kunigo M."/>
            <person name="Schneider J."/>
            <person name="Jaenicke S."/>
            <person name="Goesmann A."/>
            <person name="Puehler A."/>
            <person name="Jaeger K.-E."/>
            <person name="Ernst J.F."/>
        </authorList>
    </citation>
    <scope>NUCLEOTIDE SEQUENCE [LARGE SCALE GENOMIC DNA]</scope>
    <source>
        <strain evidence="3">ATCC 18201 / CBS 1600 / BCRC 20928 / JCM 3617 / NBRC 0987 / NRRL Y-1542</strain>
    </source>
</reference>
<dbReference type="Gene3D" id="1.10.600.10">
    <property type="entry name" value="Farnesyl Diphosphate Synthase"/>
    <property type="match status" value="1"/>
</dbReference>
<organism evidence="1 3">
    <name type="scientific">Cyberlindnera jadinii (strain ATCC 18201 / CBS 1600 / BCRC 20928 / JCM 3617 / NBRC 0987 / NRRL Y-1542)</name>
    <name type="common">Torula yeast</name>
    <name type="synonym">Candida utilis</name>
    <dbReference type="NCBI Taxonomy" id="983966"/>
    <lineage>
        <taxon>Eukaryota</taxon>
        <taxon>Fungi</taxon>
        <taxon>Dikarya</taxon>
        <taxon>Ascomycota</taxon>
        <taxon>Saccharomycotina</taxon>
        <taxon>Saccharomycetes</taxon>
        <taxon>Phaffomycetales</taxon>
        <taxon>Phaffomycetaceae</taxon>
        <taxon>Cyberlindnera</taxon>
    </lineage>
</organism>
<dbReference type="InterPro" id="IPR002060">
    <property type="entry name" value="Squ/phyt_synthse"/>
</dbReference>
<dbReference type="Pfam" id="PF00494">
    <property type="entry name" value="SQS_PSY"/>
    <property type="match status" value="1"/>
</dbReference>
<evidence type="ECO:0000313" key="3">
    <source>
        <dbReference type="Proteomes" id="UP000038830"/>
    </source>
</evidence>
<gene>
    <name evidence="1" type="ORF">BN1211_2388</name>
    <name evidence="2" type="ORF">CYBJADRAFT_185489</name>
</gene>
<evidence type="ECO:0000313" key="1">
    <source>
        <dbReference type="EMBL" id="CEP22118.1"/>
    </source>
</evidence>
<accession>A0A0H5C2N5</accession>
<dbReference type="AlphaFoldDB" id="A0A0H5C2N5"/>
<name>A0A0H5C2N5_CYBJN</name>
<keyword evidence="4" id="KW-1185">Reference proteome</keyword>